<accession>A0A931ASX2</accession>
<protein>
    <submittedName>
        <fullName evidence="4">TetR/AcrR family transcriptional regulator</fullName>
    </submittedName>
</protein>
<dbReference type="Pfam" id="PF17932">
    <property type="entry name" value="TetR_C_24"/>
    <property type="match status" value="1"/>
</dbReference>
<proteinExistence type="predicted"/>
<comment type="caution">
    <text evidence="4">The sequence shown here is derived from an EMBL/GenBank/DDBJ whole genome shotgun (WGS) entry which is preliminary data.</text>
</comment>
<dbReference type="PRINTS" id="PR00455">
    <property type="entry name" value="HTHTETR"/>
</dbReference>
<dbReference type="Gene3D" id="1.10.10.60">
    <property type="entry name" value="Homeodomain-like"/>
    <property type="match status" value="1"/>
</dbReference>
<dbReference type="RefSeq" id="WP_270454272.1">
    <property type="nucleotide sequence ID" value="NZ_JADPIE010000005.1"/>
</dbReference>
<dbReference type="Pfam" id="PF00440">
    <property type="entry name" value="TetR_N"/>
    <property type="match status" value="1"/>
</dbReference>
<reference evidence="4" key="1">
    <citation type="submission" date="2020-11" db="EMBL/GenBank/DDBJ databases">
        <title>Halonatronomonas betainensis gen. nov., sp. nov. a novel haloalkaliphilic representative of the family Halanaerobiacae capable of betaine degradation.</title>
        <authorList>
            <person name="Boltyanskaya Y."/>
            <person name="Kevbrin V."/>
            <person name="Detkova E."/>
            <person name="Grouzdev D.S."/>
            <person name="Koziaeva V."/>
            <person name="Zhilina T."/>
        </authorList>
    </citation>
    <scope>NUCLEOTIDE SEQUENCE</scope>
    <source>
        <strain evidence="4">Z-7014</strain>
    </source>
</reference>
<organism evidence="4 5">
    <name type="scientific">Halonatronomonas betaini</name>
    <dbReference type="NCBI Taxonomy" id="2778430"/>
    <lineage>
        <taxon>Bacteria</taxon>
        <taxon>Bacillati</taxon>
        <taxon>Bacillota</taxon>
        <taxon>Clostridia</taxon>
        <taxon>Halanaerobiales</taxon>
        <taxon>Halarsenatibacteraceae</taxon>
        <taxon>Halonatronomonas</taxon>
    </lineage>
</organism>
<dbReference type="InterPro" id="IPR001647">
    <property type="entry name" value="HTH_TetR"/>
</dbReference>
<dbReference type="InterPro" id="IPR050624">
    <property type="entry name" value="HTH-type_Tx_Regulator"/>
</dbReference>
<dbReference type="PROSITE" id="PS50977">
    <property type="entry name" value="HTH_TETR_2"/>
    <property type="match status" value="1"/>
</dbReference>
<dbReference type="SUPFAM" id="SSF46689">
    <property type="entry name" value="Homeodomain-like"/>
    <property type="match status" value="1"/>
</dbReference>
<gene>
    <name evidence="4" type="ORF">I0Q91_09440</name>
</gene>
<feature type="domain" description="HTH tetR-type" evidence="3">
    <location>
        <begin position="4"/>
        <end position="64"/>
    </location>
</feature>
<dbReference type="InterPro" id="IPR041490">
    <property type="entry name" value="KstR2_TetR_C"/>
</dbReference>
<evidence type="ECO:0000313" key="5">
    <source>
        <dbReference type="Proteomes" id="UP000621436"/>
    </source>
</evidence>
<dbReference type="PANTHER" id="PTHR43479:SF11">
    <property type="entry name" value="ACREF_ENVCD OPERON REPRESSOR-RELATED"/>
    <property type="match status" value="1"/>
</dbReference>
<feature type="DNA-binding region" description="H-T-H motif" evidence="2">
    <location>
        <begin position="27"/>
        <end position="46"/>
    </location>
</feature>
<evidence type="ECO:0000256" key="1">
    <source>
        <dbReference type="ARBA" id="ARBA00023125"/>
    </source>
</evidence>
<dbReference type="InterPro" id="IPR009057">
    <property type="entry name" value="Homeodomain-like_sf"/>
</dbReference>
<sequence>MEKNKTRIEIIDAAMELFANKGYHETTMSDVVEASNTSKGTVYYYFDNKQELFETMINDVISRLYNSFERIAEKDCSVKEKLKKMMEVHANFYKKNYKLAFSIFMEGKKIDADCKEEIWRWHKKFNSLVENVMKDGVEEGLLKDKNLKLMSFSFLGLTNSFGPSVFEGDYDVNELVDYTIELFLQGVGRGNEG</sequence>
<evidence type="ECO:0000313" key="4">
    <source>
        <dbReference type="EMBL" id="MBF8437301.1"/>
    </source>
</evidence>
<evidence type="ECO:0000256" key="2">
    <source>
        <dbReference type="PROSITE-ProRule" id="PRU00335"/>
    </source>
</evidence>
<dbReference type="Proteomes" id="UP000621436">
    <property type="component" value="Unassembled WGS sequence"/>
</dbReference>
<dbReference type="InterPro" id="IPR036271">
    <property type="entry name" value="Tet_transcr_reg_TetR-rel_C_sf"/>
</dbReference>
<keyword evidence="5" id="KW-1185">Reference proteome</keyword>
<dbReference type="GO" id="GO:0003677">
    <property type="term" value="F:DNA binding"/>
    <property type="evidence" value="ECO:0007669"/>
    <property type="project" value="UniProtKB-UniRule"/>
</dbReference>
<dbReference type="AlphaFoldDB" id="A0A931ASX2"/>
<keyword evidence="1 2" id="KW-0238">DNA-binding</keyword>
<dbReference type="Gene3D" id="1.10.357.10">
    <property type="entry name" value="Tetracycline Repressor, domain 2"/>
    <property type="match status" value="1"/>
</dbReference>
<name>A0A931ASX2_9FIRM</name>
<dbReference type="SUPFAM" id="SSF48498">
    <property type="entry name" value="Tetracyclin repressor-like, C-terminal domain"/>
    <property type="match status" value="1"/>
</dbReference>
<dbReference type="PANTHER" id="PTHR43479">
    <property type="entry name" value="ACREF/ENVCD OPERON REPRESSOR-RELATED"/>
    <property type="match status" value="1"/>
</dbReference>
<dbReference type="EMBL" id="JADPIE010000005">
    <property type="protein sequence ID" value="MBF8437301.1"/>
    <property type="molecule type" value="Genomic_DNA"/>
</dbReference>
<evidence type="ECO:0000259" key="3">
    <source>
        <dbReference type="PROSITE" id="PS50977"/>
    </source>
</evidence>